<evidence type="ECO:0000313" key="3">
    <source>
        <dbReference type="Proteomes" id="UP000663193"/>
    </source>
</evidence>
<proteinExistence type="predicted"/>
<dbReference type="AlphaFoldDB" id="A0A7U2FFQ8"/>
<organism evidence="2 3">
    <name type="scientific">Phaeosphaeria nodorum (strain SN15 / ATCC MYA-4574 / FGSC 10173)</name>
    <name type="common">Glume blotch fungus</name>
    <name type="synonym">Parastagonospora nodorum</name>
    <dbReference type="NCBI Taxonomy" id="321614"/>
    <lineage>
        <taxon>Eukaryota</taxon>
        <taxon>Fungi</taxon>
        <taxon>Dikarya</taxon>
        <taxon>Ascomycota</taxon>
        <taxon>Pezizomycotina</taxon>
        <taxon>Dothideomycetes</taxon>
        <taxon>Pleosporomycetidae</taxon>
        <taxon>Pleosporales</taxon>
        <taxon>Pleosporineae</taxon>
        <taxon>Phaeosphaeriaceae</taxon>
        <taxon>Parastagonospora</taxon>
    </lineage>
</organism>
<feature type="transmembrane region" description="Helical" evidence="1">
    <location>
        <begin position="35"/>
        <end position="56"/>
    </location>
</feature>
<keyword evidence="3" id="KW-1185">Reference proteome</keyword>
<sequence length="64" mass="7419">MGGKPARDYYLTRRISGLWSSSRVRYLMTITSKRWSVAANIHFFDTGPFVFFYLVYTASRLSTA</sequence>
<evidence type="ECO:0000256" key="1">
    <source>
        <dbReference type="SAM" id="Phobius"/>
    </source>
</evidence>
<keyword evidence="1" id="KW-0472">Membrane</keyword>
<evidence type="ECO:0000313" key="2">
    <source>
        <dbReference type="EMBL" id="QRD04437.1"/>
    </source>
</evidence>
<dbReference type="VEuPathDB" id="FungiDB:JI435_421140"/>
<keyword evidence="1" id="KW-1133">Transmembrane helix</keyword>
<accession>A0A7U2FFQ8</accession>
<keyword evidence="1" id="KW-0812">Transmembrane</keyword>
<dbReference type="EMBL" id="CP069039">
    <property type="protein sequence ID" value="QRD04437.1"/>
    <property type="molecule type" value="Genomic_DNA"/>
</dbReference>
<gene>
    <name evidence="2" type="ORF">JI435_421140</name>
</gene>
<reference evidence="3" key="1">
    <citation type="journal article" date="2021" name="BMC Genomics">
        <title>Chromosome-level genome assembly and manually-curated proteome of model necrotroph Parastagonospora nodorum Sn15 reveals a genome-wide trove of candidate effector homologs, and redundancy of virulence-related functions within an accessory chromosome.</title>
        <authorList>
            <person name="Bertazzoni S."/>
            <person name="Jones D.A.B."/>
            <person name="Phan H.T."/>
            <person name="Tan K.-C."/>
            <person name="Hane J.K."/>
        </authorList>
    </citation>
    <scope>NUCLEOTIDE SEQUENCE [LARGE SCALE GENOMIC DNA]</scope>
    <source>
        <strain evidence="3">SN15 / ATCC MYA-4574 / FGSC 10173)</strain>
    </source>
</reference>
<dbReference type="Proteomes" id="UP000663193">
    <property type="component" value="Chromosome 17"/>
</dbReference>
<protein>
    <submittedName>
        <fullName evidence="2">Uncharacterized protein</fullName>
    </submittedName>
</protein>
<name>A0A7U2FFQ8_PHANO</name>